<evidence type="ECO:0000259" key="3">
    <source>
        <dbReference type="Pfam" id="PF04092"/>
    </source>
</evidence>
<gene>
    <name evidence="4" type="ORF">BESB_033740</name>
</gene>
<keyword evidence="2" id="KW-0732">Signal</keyword>
<sequence>MDGFCMKMFGLLPAFFILVLAVAPKETYGTPYASQQGSKIPTCDDPENGGLKLSLTLDDEKDYVSFKCSSNGDPAIEPSPVESRFYKGPDCTTPADLHTEAPGAVLLTSPKAGVAHSIPTTYTLKMASEDRKPVELCYVCKLPKDASEHGAVLHNRVIQKTQDCQVHIAVKARQKTEVPEQPESEDKHDEENKDPTGVTVCSDGIHAATASPETPLTFRCGAAMAIQPKSPKDVFEIADNNCGKEVPLASMLDATLEERAPSSGEYTLTVNKAAAHNTAFCYKCVKPSPLTHKGSAQSSLGAEAIGKECVLKVSVAGVSESAVSVSSMSKAFALIAGSAALEFVYAFV</sequence>
<dbReference type="VEuPathDB" id="ToxoDB:BESB_033740"/>
<feature type="region of interest" description="Disordered" evidence="1">
    <location>
        <begin position="172"/>
        <end position="197"/>
    </location>
</feature>
<evidence type="ECO:0000256" key="2">
    <source>
        <dbReference type="SAM" id="SignalP"/>
    </source>
</evidence>
<organism evidence="4 5">
    <name type="scientific">Besnoitia besnoiti</name>
    <name type="common">Apicomplexan protozoan</name>
    <dbReference type="NCBI Taxonomy" id="94643"/>
    <lineage>
        <taxon>Eukaryota</taxon>
        <taxon>Sar</taxon>
        <taxon>Alveolata</taxon>
        <taxon>Apicomplexa</taxon>
        <taxon>Conoidasida</taxon>
        <taxon>Coccidia</taxon>
        <taxon>Eucoccidiorida</taxon>
        <taxon>Eimeriorina</taxon>
        <taxon>Sarcocystidae</taxon>
        <taxon>Besnoitia</taxon>
    </lineage>
</organism>
<feature type="domain" description="SRS" evidence="3">
    <location>
        <begin position="42"/>
        <end position="170"/>
    </location>
</feature>
<dbReference type="GO" id="GO:0016020">
    <property type="term" value="C:membrane"/>
    <property type="evidence" value="ECO:0007669"/>
    <property type="project" value="InterPro"/>
</dbReference>
<evidence type="ECO:0000313" key="5">
    <source>
        <dbReference type="Proteomes" id="UP000224006"/>
    </source>
</evidence>
<evidence type="ECO:0000313" key="4">
    <source>
        <dbReference type="EMBL" id="PFH36916.1"/>
    </source>
</evidence>
<dbReference type="AlphaFoldDB" id="A0A2A9MLK4"/>
<dbReference type="KEGG" id="bbes:BESB_033740"/>
<accession>A0A2A9MLK4</accession>
<feature type="signal peptide" evidence="2">
    <location>
        <begin position="1"/>
        <end position="29"/>
    </location>
</feature>
<evidence type="ECO:0000256" key="1">
    <source>
        <dbReference type="SAM" id="MobiDB-lite"/>
    </source>
</evidence>
<dbReference type="RefSeq" id="XP_029220925.1">
    <property type="nucleotide sequence ID" value="XM_029361960.1"/>
</dbReference>
<dbReference type="OrthoDB" id="10625582at2759"/>
<dbReference type="GeneID" id="40308355"/>
<proteinExistence type="predicted"/>
<dbReference type="Gene3D" id="2.60.40.1320">
    <property type="entry name" value="SRS domain"/>
    <property type="match status" value="2"/>
</dbReference>
<feature type="chain" id="PRO_5012247804" description="SRS domain-containing protein" evidence="2">
    <location>
        <begin position="30"/>
        <end position="348"/>
    </location>
</feature>
<feature type="domain" description="SRS" evidence="3">
    <location>
        <begin position="213"/>
        <end position="315"/>
    </location>
</feature>
<dbReference type="Pfam" id="PF04092">
    <property type="entry name" value="SAG"/>
    <property type="match status" value="2"/>
</dbReference>
<dbReference type="InterPro" id="IPR036755">
    <property type="entry name" value="SRS_dom_sf"/>
</dbReference>
<keyword evidence="5" id="KW-1185">Reference proteome</keyword>
<dbReference type="Proteomes" id="UP000224006">
    <property type="component" value="Chromosome II"/>
</dbReference>
<protein>
    <recommendedName>
        <fullName evidence="3">SRS domain-containing protein</fullName>
    </recommendedName>
</protein>
<reference evidence="4 5" key="1">
    <citation type="submission" date="2017-09" db="EMBL/GenBank/DDBJ databases">
        <title>Genome sequencing of Besnoitia besnoiti strain Bb-Ger1.</title>
        <authorList>
            <person name="Schares G."/>
            <person name="Venepally P."/>
            <person name="Lorenzi H.A."/>
        </authorList>
    </citation>
    <scope>NUCLEOTIDE SEQUENCE [LARGE SCALE GENOMIC DNA]</scope>
    <source>
        <strain evidence="4 5">Bb-Ger1</strain>
    </source>
</reference>
<dbReference type="InterPro" id="IPR007226">
    <property type="entry name" value="SRS_dom"/>
</dbReference>
<name>A0A2A9MLK4_BESBE</name>
<dbReference type="SUPFAM" id="SSF74877">
    <property type="entry name" value="Major surface antigen p30, SAG1"/>
    <property type="match status" value="1"/>
</dbReference>
<feature type="compositionally biased region" description="Basic and acidic residues" evidence="1">
    <location>
        <begin position="174"/>
        <end position="194"/>
    </location>
</feature>
<dbReference type="EMBL" id="NWUJ01000002">
    <property type="protein sequence ID" value="PFH36916.1"/>
    <property type="molecule type" value="Genomic_DNA"/>
</dbReference>
<comment type="caution">
    <text evidence="4">The sequence shown here is derived from an EMBL/GenBank/DDBJ whole genome shotgun (WGS) entry which is preliminary data.</text>
</comment>